<sequence length="78" mass="9318">MLFDWLVNKRRVLPTLLPLLKCCKLDRSPWCSMILVFYHFKSFRELVLVYNMKSGGIFSQKVGIVWLSFCHLIKLLQR</sequence>
<dbReference type="EMBL" id="CM042047">
    <property type="protein sequence ID" value="KAI3771358.1"/>
    <property type="molecule type" value="Genomic_DNA"/>
</dbReference>
<proteinExistence type="predicted"/>
<reference evidence="1 2" key="2">
    <citation type="journal article" date="2022" name="Mol. Ecol. Resour.">
        <title>The genomes of chicory, endive, great burdock and yacon provide insights into Asteraceae paleo-polyploidization history and plant inulin production.</title>
        <authorList>
            <person name="Fan W."/>
            <person name="Wang S."/>
            <person name="Wang H."/>
            <person name="Wang A."/>
            <person name="Jiang F."/>
            <person name="Liu H."/>
            <person name="Zhao H."/>
            <person name="Xu D."/>
            <person name="Zhang Y."/>
        </authorList>
    </citation>
    <scope>NUCLEOTIDE SEQUENCE [LARGE SCALE GENOMIC DNA]</scope>
    <source>
        <strain evidence="2">cv. Niubang</strain>
    </source>
</reference>
<dbReference type="Proteomes" id="UP001055879">
    <property type="component" value="Linkage Group LG01"/>
</dbReference>
<keyword evidence="2" id="KW-1185">Reference proteome</keyword>
<evidence type="ECO:0000313" key="1">
    <source>
        <dbReference type="EMBL" id="KAI3771358.1"/>
    </source>
</evidence>
<name>A0ACB9FK94_ARCLA</name>
<accession>A0ACB9FK94</accession>
<comment type="caution">
    <text evidence="1">The sequence shown here is derived from an EMBL/GenBank/DDBJ whole genome shotgun (WGS) entry which is preliminary data.</text>
</comment>
<organism evidence="1 2">
    <name type="scientific">Arctium lappa</name>
    <name type="common">Greater burdock</name>
    <name type="synonym">Lappa major</name>
    <dbReference type="NCBI Taxonomy" id="4217"/>
    <lineage>
        <taxon>Eukaryota</taxon>
        <taxon>Viridiplantae</taxon>
        <taxon>Streptophyta</taxon>
        <taxon>Embryophyta</taxon>
        <taxon>Tracheophyta</taxon>
        <taxon>Spermatophyta</taxon>
        <taxon>Magnoliopsida</taxon>
        <taxon>eudicotyledons</taxon>
        <taxon>Gunneridae</taxon>
        <taxon>Pentapetalae</taxon>
        <taxon>asterids</taxon>
        <taxon>campanulids</taxon>
        <taxon>Asterales</taxon>
        <taxon>Asteraceae</taxon>
        <taxon>Carduoideae</taxon>
        <taxon>Cardueae</taxon>
        <taxon>Arctiinae</taxon>
        <taxon>Arctium</taxon>
    </lineage>
</organism>
<protein>
    <submittedName>
        <fullName evidence="1">Uncharacterized protein</fullName>
    </submittedName>
</protein>
<evidence type="ECO:0000313" key="2">
    <source>
        <dbReference type="Proteomes" id="UP001055879"/>
    </source>
</evidence>
<reference evidence="2" key="1">
    <citation type="journal article" date="2022" name="Mol. Ecol. Resour.">
        <title>The genomes of chicory, endive, great burdock and yacon provide insights into Asteraceae palaeo-polyploidization history and plant inulin production.</title>
        <authorList>
            <person name="Fan W."/>
            <person name="Wang S."/>
            <person name="Wang H."/>
            <person name="Wang A."/>
            <person name="Jiang F."/>
            <person name="Liu H."/>
            <person name="Zhao H."/>
            <person name="Xu D."/>
            <person name="Zhang Y."/>
        </authorList>
    </citation>
    <scope>NUCLEOTIDE SEQUENCE [LARGE SCALE GENOMIC DNA]</scope>
    <source>
        <strain evidence="2">cv. Niubang</strain>
    </source>
</reference>
<gene>
    <name evidence="1" type="ORF">L6452_02521</name>
</gene>